<evidence type="ECO:0000256" key="4">
    <source>
        <dbReference type="PROSITE-ProRule" id="PRU00339"/>
    </source>
</evidence>
<name>A0A831LSS2_9BACT</name>
<evidence type="ECO:0000313" key="7">
    <source>
        <dbReference type="EMBL" id="HDR46435.1"/>
    </source>
</evidence>
<dbReference type="SUPFAM" id="SSF48452">
    <property type="entry name" value="TPR-like"/>
    <property type="match status" value="1"/>
</dbReference>
<dbReference type="EMBL" id="DSDO01000129">
    <property type="protein sequence ID" value="HDR46435.1"/>
    <property type="molecule type" value="Genomic_DNA"/>
</dbReference>
<organism evidence="7">
    <name type="scientific">Geoalkalibacter subterraneus</name>
    <dbReference type="NCBI Taxonomy" id="483547"/>
    <lineage>
        <taxon>Bacteria</taxon>
        <taxon>Pseudomonadati</taxon>
        <taxon>Thermodesulfobacteriota</taxon>
        <taxon>Desulfuromonadia</taxon>
        <taxon>Desulfuromonadales</taxon>
        <taxon>Geoalkalibacteraceae</taxon>
        <taxon>Geoalkalibacter</taxon>
    </lineage>
</organism>
<feature type="chain" id="PRO_5033187859" evidence="5">
    <location>
        <begin position="24"/>
        <end position="249"/>
    </location>
</feature>
<dbReference type="Gene3D" id="1.25.40.10">
    <property type="entry name" value="Tetratricopeptide repeat domain"/>
    <property type="match status" value="1"/>
</dbReference>
<protein>
    <submittedName>
        <fullName evidence="7">Outer membrane protein assembly factor BamD</fullName>
    </submittedName>
</protein>
<dbReference type="NCBIfam" id="TIGR03302">
    <property type="entry name" value="OM_YfiO"/>
    <property type="match status" value="1"/>
</dbReference>
<feature type="repeat" description="TPR" evidence="4">
    <location>
        <begin position="202"/>
        <end position="235"/>
    </location>
</feature>
<dbReference type="HAMAP" id="MF_00922">
    <property type="entry name" value="OM_assembly_BamD"/>
    <property type="match status" value="1"/>
</dbReference>
<dbReference type="PROSITE" id="PS51257">
    <property type="entry name" value="PROKAR_LIPOPROTEIN"/>
    <property type="match status" value="1"/>
</dbReference>
<proteinExistence type="inferred from homology"/>
<keyword evidence="3" id="KW-0998">Cell outer membrane</keyword>
<gene>
    <name evidence="7" type="ORF">ENN94_01900</name>
</gene>
<accession>A0A831LSS2</accession>
<feature type="signal peptide" evidence="5">
    <location>
        <begin position="1"/>
        <end position="23"/>
    </location>
</feature>
<keyword evidence="2" id="KW-0472">Membrane</keyword>
<sequence length="249" mass="29139">MRFMLKRLFLFLFILALSACAPAPETDNLGGVQRHLTEGESYFERGLYDEAIASWEKVRDSYYSPELNILAEIKIADAYFEAERYVEAAVAYEDFLKQHPDHPRSPDVLYQLGLTYYRQILSVDRDQTATRNAMATFEILLEKYPEDPRREEVSALIQRCRDHLAAHELYVGRFYLRTGHPQAAAQRLEYLFETYPNFFDRDEAYFYLGRAYLETGNRDKAVDAFNTLMKEFPKSEYIPKAQKIVAKSF</sequence>
<evidence type="ECO:0000256" key="1">
    <source>
        <dbReference type="ARBA" id="ARBA00022729"/>
    </source>
</evidence>
<feature type="domain" description="Outer membrane lipoprotein BamD-like" evidence="6">
    <location>
        <begin position="37"/>
        <end position="221"/>
    </location>
</feature>
<keyword evidence="1 5" id="KW-0732">Signal</keyword>
<dbReference type="SMART" id="SM00028">
    <property type="entry name" value="TPR"/>
    <property type="match status" value="3"/>
</dbReference>
<reference evidence="7" key="1">
    <citation type="journal article" date="2020" name="mSystems">
        <title>Genome- and Community-Level Interaction Insights into Carbon Utilization and Element Cycling Functions of Hydrothermarchaeota in Hydrothermal Sediment.</title>
        <authorList>
            <person name="Zhou Z."/>
            <person name="Liu Y."/>
            <person name="Xu W."/>
            <person name="Pan J."/>
            <person name="Luo Z.H."/>
            <person name="Li M."/>
        </authorList>
    </citation>
    <scope>NUCLEOTIDE SEQUENCE [LARGE SCALE GENOMIC DNA]</scope>
    <source>
        <strain evidence="7">SpSt-1220</strain>
    </source>
</reference>
<evidence type="ECO:0000256" key="3">
    <source>
        <dbReference type="ARBA" id="ARBA00023237"/>
    </source>
</evidence>
<dbReference type="AlphaFoldDB" id="A0A831LSS2"/>
<dbReference type="Pfam" id="PF13525">
    <property type="entry name" value="YfiO"/>
    <property type="match status" value="1"/>
</dbReference>
<dbReference type="InterPro" id="IPR011990">
    <property type="entry name" value="TPR-like_helical_dom_sf"/>
</dbReference>
<keyword evidence="4" id="KW-0802">TPR repeat</keyword>
<evidence type="ECO:0000259" key="6">
    <source>
        <dbReference type="Pfam" id="PF13525"/>
    </source>
</evidence>
<evidence type="ECO:0000256" key="2">
    <source>
        <dbReference type="ARBA" id="ARBA00023136"/>
    </source>
</evidence>
<dbReference type="Proteomes" id="UP000886162">
    <property type="component" value="Unassembled WGS sequence"/>
</dbReference>
<dbReference type="PROSITE" id="PS50005">
    <property type="entry name" value="TPR"/>
    <property type="match status" value="1"/>
</dbReference>
<dbReference type="InterPro" id="IPR039565">
    <property type="entry name" value="BamD-like"/>
</dbReference>
<comment type="caution">
    <text evidence="7">The sequence shown here is derived from an EMBL/GenBank/DDBJ whole genome shotgun (WGS) entry which is preliminary data.</text>
</comment>
<dbReference type="InterPro" id="IPR019734">
    <property type="entry name" value="TPR_rpt"/>
</dbReference>
<evidence type="ECO:0000256" key="5">
    <source>
        <dbReference type="SAM" id="SignalP"/>
    </source>
</evidence>
<dbReference type="InterPro" id="IPR017689">
    <property type="entry name" value="BamD"/>
</dbReference>